<dbReference type="EMBL" id="GBXM01023243">
    <property type="protein sequence ID" value="JAH85334.1"/>
    <property type="molecule type" value="Transcribed_RNA"/>
</dbReference>
<reference evidence="1" key="1">
    <citation type="submission" date="2014-11" db="EMBL/GenBank/DDBJ databases">
        <authorList>
            <person name="Amaro Gonzalez C."/>
        </authorList>
    </citation>
    <scope>NUCLEOTIDE SEQUENCE</scope>
</reference>
<evidence type="ECO:0000313" key="1">
    <source>
        <dbReference type="EMBL" id="JAH85334.1"/>
    </source>
</evidence>
<protein>
    <submittedName>
        <fullName evidence="1">Uncharacterized protein</fullName>
    </submittedName>
</protein>
<proteinExistence type="predicted"/>
<name>A0A0E9W4P5_ANGAN</name>
<sequence>MPLFEVLRAADLAQPKRFGTTSVVLLTVYT</sequence>
<accession>A0A0E9W4P5</accession>
<reference evidence="1" key="2">
    <citation type="journal article" date="2015" name="Fish Shellfish Immunol.">
        <title>Early steps in the European eel (Anguilla anguilla)-Vibrio vulnificus interaction in the gills: Role of the RtxA13 toxin.</title>
        <authorList>
            <person name="Callol A."/>
            <person name="Pajuelo D."/>
            <person name="Ebbesson L."/>
            <person name="Teles M."/>
            <person name="MacKenzie S."/>
            <person name="Amaro C."/>
        </authorList>
    </citation>
    <scope>NUCLEOTIDE SEQUENCE</scope>
</reference>
<organism evidence="1">
    <name type="scientific">Anguilla anguilla</name>
    <name type="common">European freshwater eel</name>
    <name type="synonym">Muraena anguilla</name>
    <dbReference type="NCBI Taxonomy" id="7936"/>
    <lineage>
        <taxon>Eukaryota</taxon>
        <taxon>Metazoa</taxon>
        <taxon>Chordata</taxon>
        <taxon>Craniata</taxon>
        <taxon>Vertebrata</taxon>
        <taxon>Euteleostomi</taxon>
        <taxon>Actinopterygii</taxon>
        <taxon>Neopterygii</taxon>
        <taxon>Teleostei</taxon>
        <taxon>Anguilliformes</taxon>
        <taxon>Anguillidae</taxon>
        <taxon>Anguilla</taxon>
    </lineage>
</organism>
<dbReference type="AlphaFoldDB" id="A0A0E9W4P5"/>